<dbReference type="AlphaFoldDB" id="A0A7J7CEG0"/>
<dbReference type="Proteomes" id="UP000593562">
    <property type="component" value="Unassembled WGS sequence"/>
</dbReference>
<keyword evidence="3" id="KW-1185">Reference proteome</keyword>
<sequence>MSQSSRETKGGMQNHYTCCVRKFTTTDQPGKDIHKNHSQKSPKISDKRQSTLYVKIHNKQKDHENESTGDLRSEPLHDMNGCLDQLQSQLHYYCHTQTTRTYACQQQSAQIPTQESIKSILKATEFSKDRQK</sequence>
<comment type="caution">
    <text evidence="2">The sequence shown here is derived from an EMBL/GenBank/DDBJ whole genome shotgun (WGS) entry which is preliminary data.</text>
</comment>
<organism evidence="2 3">
    <name type="scientific">Tripterygium wilfordii</name>
    <name type="common">Thunder God vine</name>
    <dbReference type="NCBI Taxonomy" id="458696"/>
    <lineage>
        <taxon>Eukaryota</taxon>
        <taxon>Viridiplantae</taxon>
        <taxon>Streptophyta</taxon>
        <taxon>Embryophyta</taxon>
        <taxon>Tracheophyta</taxon>
        <taxon>Spermatophyta</taxon>
        <taxon>Magnoliopsida</taxon>
        <taxon>eudicotyledons</taxon>
        <taxon>Gunneridae</taxon>
        <taxon>Pentapetalae</taxon>
        <taxon>rosids</taxon>
        <taxon>fabids</taxon>
        <taxon>Celastrales</taxon>
        <taxon>Celastraceae</taxon>
        <taxon>Tripterygium</taxon>
    </lineage>
</organism>
<accession>A0A7J7CEG0</accession>
<dbReference type="EMBL" id="JAAARO010000017">
    <property type="protein sequence ID" value="KAF5732528.1"/>
    <property type="molecule type" value="Genomic_DNA"/>
</dbReference>
<evidence type="ECO:0000313" key="2">
    <source>
        <dbReference type="EMBL" id="KAF5732528.1"/>
    </source>
</evidence>
<gene>
    <name evidence="2" type="ORF">HS088_TW17G00055</name>
</gene>
<dbReference type="InParanoid" id="A0A7J7CEG0"/>
<protein>
    <submittedName>
        <fullName evidence="2">Uncharacterized protein</fullName>
    </submittedName>
</protein>
<evidence type="ECO:0000313" key="3">
    <source>
        <dbReference type="Proteomes" id="UP000593562"/>
    </source>
</evidence>
<feature type="region of interest" description="Disordered" evidence="1">
    <location>
        <begin position="26"/>
        <end position="49"/>
    </location>
</feature>
<reference evidence="2 3" key="1">
    <citation type="journal article" date="2020" name="Nat. Commun.">
        <title>Genome of Tripterygium wilfordii and identification of cytochrome P450 involved in triptolide biosynthesis.</title>
        <authorList>
            <person name="Tu L."/>
            <person name="Su P."/>
            <person name="Zhang Z."/>
            <person name="Gao L."/>
            <person name="Wang J."/>
            <person name="Hu T."/>
            <person name="Zhou J."/>
            <person name="Zhang Y."/>
            <person name="Zhao Y."/>
            <person name="Liu Y."/>
            <person name="Song Y."/>
            <person name="Tong Y."/>
            <person name="Lu Y."/>
            <person name="Yang J."/>
            <person name="Xu C."/>
            <person name="Jia M."/>
            <person name="Peters R.J."/>
            <person name="Huang L."/>
            <person name="Gao W."/>
        </authorList>
    </citation>
    <scope>NUCLEOTIDE SEQUENCE [LARGE SCALE GENOMIC DNA]</scope>
    <source>
        <strain evidence="3">cv. XIE 37</strain>
        <tissue evidence="2">Leaf</tissue>
    </source>
</reference>
<name>A0A7J7CEG0_TRIWF</name>
<proteinExistence type="predicted"/>
<evidence type="ECO:0000256" key="1">
    <source>
        <dbReference type="SAM" id="MobiDB-lite"/>
    </source>
</evidence>